<feature type="chain" id="PRO_5008905659" evidence="1">
    <location>
        <begin position="22"/>
        <end position="174"/>
    </location>
</feature>
<proteinExistence type="predicted"/>
<evidence type="ECO:0000313" key="3">
    <source>
        <dbReference type="Proteomes" id="UP000094527"/>
    </source>
</evidence>
<dbReference type="AlphaFoldDB" id="A0A1D2NJT4"/>
<keyword evidence="3" id="KW-1185">Reference proteome</keyword>
<evidence type="ECO:0000313" key="2">
    <source>
        <dbReference type="EMBL" id="ODN05489.1"/>
    </source>
</evidence>
<accession>A0A1D2NJT4</accession>
<comment type="caution">
    <text evidence="2">The sequence shown here is derived from an EMBL/GenBank/DDBJ whole genome shotgun (WGS) entry which is preliminary data.</text>
</comment>
<gene>
    <name evidence="2" type="ORF">Ocin01_01224</name>
</gene>
<name>A0A1D2NJT4_ORCCI</name>
<feature type="signal peptide" evidence="1">
    <location>
        <begin position="1"/>
        <end position="21"/>
    </location>
</feature>
<protein>
    <submittedName>
        <fullName evidence="2">Uncharacterized protein</fullName>
    </submittedName>
</protein>
<keyword evidence="1" id="KW-0732">Signal</keyword>
<organism evidence="2 3">
    <name type="scientific">Orchesella cincta</name>
    <name type="common">Springtail</name>
    <name type="synonym">Podura cincta</name>
    <dbReference type="NCBI Taxonomy" id="48709"/>
    <lineage>
        <taxon>Eukaryota</taxon>
        <taxon>Metazoa</taxon>
        <taxon>Ecdysozoa</taxon>
        <taxon>Arthropoda</taxon>
        <taxon>Hexapoda</taxon>
        <taxon>Collembola</taxon>
        <taxon>Entomobryomorpha</taxon>
        <taxon>Entomobryoidea</taxon>
        <taxon>Orchesellidae</taxon>
        <taxon>Orchesellinae</taxon>
        <taxon>Orchesella</taxon>
    </lineage>
</organism>
<evidence type="ECO:0000256" key="1">
    <source>
        <dbReference type="SAM" id="SignalP"/>
    </source>
</evidence>
<dbReference type="Proteomes" id="UP000094527">
    <property type="component" value="Unassembled WGS sequence"/>
</dbReference>
<reference evidence="2 3" key="1">
    <citation type="journal article" date="2016" name="Genome Biol. Evol.">
        <title>Gene Family Evolution Reflects Adaptation to Soil Environmental Stressors in the Genome of the Collembolan Orchesella cincta.</title>
        <authorList>
            <person name="Faddeeva-Vakhrusheva A."/>
            <person name="Derks M.F."/>
            <person name="Anvar S.Y."/>
            <person name="Agamennone V."/>
            <person name="Suring W."/>
            <person name="Smit S."/>
            <person name="van Straalen N.M."/>
            <person name="Roelofs D."/>
        </authorList>
    </citation>
    <scope>NUCLEOTIDE SEQUENCE [LARGE SCALE GENOMIC DNA]</scope>
    <source>
        <tissue evidence="2">Mixed pool</tissue>
    </source>
</reference>
<sequence length="174" mass="18708">MKFHCIAISFAVLGVISTTLAAPWVVLDTRSDMLAMSSEVSEVVATTAAATALPDVEAVTVAPENISDDDVVAATEPQPEPEVAAVGVDASDAEVVDTTQSDDAVIETTTSRQEPEVPLSDVDKEEGIISKEGPFIPREKQNAIKEEVKKQVRQSVETAHKKIHDIIKKHKYAM</sequence>
<dbReference type="EMBL" id="LJIJ01000022">
    <property type="protein sequence ID" value="ODN05489.1"/>
    <property type="molecule type" value="Genomic_DNA"/>
</dbReference>